<evidence type="ECO:0000256" key="3">
    <source>
        <dbReference type="ARBA" id="ARBA00023180"/>
    </source>
</evidence>
<evidence type="ECO:0000256" key="1">
    <source>
        <dbReference type="ARBA" id="ARBA00022676"/>
    </source>
</evidence>
<dbReference type="EC" id="2.4.-.-" evidence="6"/>
<dbReference type="Proteomes" id="UP000284403">
    <property type="component" value="Unassembled WGS sequence"/>
</dbReference>
<evidence type="ECO:0000256" key="2">
    <source>
        <dbReference type="ARBA" id="ARBA00022679"/>
    </source>
</evidence>
<protein>
    <submittedName>
        <fullName evidence="6">Glycosyltransferase</fullName>
        <ecNumber evidence="6">2.4.-.-</ecNumber>
    </submittedName>
</protein>
<feature type="signal peptide" evidence="4">
    <location>
        <begin position="1"/>
        <end position="26"/>
    </location>
</feature>
<dbReference type="PANTHER" id="PTHR20961">
    <property type="entry name" value="GLYCOSYLTRANSFERASE"/>
    <property type="match status" value="1"/>
</dbReference>
<dbReference type="OrthoDB" id="529273at2759"/>
<evidence type="ECO:0000313" key="6">
    <source>
        <dbReference type="EMBL" id="RNF24080.1"/>
    </source>
</evidence>
<keyword evidence="1 6" id="KW-0328">Glycosyltransferase</keyword>
<dbReference type="Pfam" id="PF04577">
    <property type="entry name" value="Glyco_transf_61"/>
    <property type="match status" value="1"/>
</dbReference>
<keyword evidence="7" id="KW-1185">Reference proteome</keyword>
<proteinExistence type="predicted"/>
<dbReference type="EMBL" id="MKKU01000107">
    <property type="protein sequence ID" value="RNF24080.1"/>
    <property type="molecule type" value="Genomic_DNA"/>
</dbReference>
<dbReference type="AlphaFoldDB" id="A0A422Q298"/>
<dbReference type="GO" id="GO:0016757">
    <property type="term" value="F:glycosyltransferase activity"/>
    <property type="evidence" value="ECO:0007669"/>
    <property type="project" value="UniProtKB-KW"/>
</dbReference>
<dbReference type="RefSeq" id="XP_029230333.1">
    <property type="nucleotide sequence ID" value="XM_029369524.1"/>
</dbReference>
<accession>A0A422Q298</accession>
<evidence type="ECO:0000259" key="5">
    <source>
        <dbReference type="Pfam" id="PF04577"/>
    </source>
</evidence>
<keyword evidence="3" id="KW-0325">Glycoprotein</keyword>
<name>A0A422Q298_9TRYP</name>
<feature type="chain" id="PRO_5019428334" evidence="4">
    <location>
        <begin position="27"/>
        <end position="496"/>
    </location>
</feature>
<evidence type="ECO:0000313" key="7">
    <source>
        <dbReference type="Proteomes" id="UP000284403"/>
    </source>
</evidence>
<dbReference type="InterPro" id="IPR049625">
    <property type="entry name" value="Glyco_transf_61_cat"/>
</dbReference>
<reference evidence="6 7" key="1">
    <citation type="journal article" date="2018" name="BMC Genomics">
        <title>Genomic comparison of Trypanosoma conorhini and Trypanosoma rangeli to Trypanosoma cruzi strains of high and low virulence.</title>
        <authorList>
            <person name="Bradwell K.R."/>
            <person name="Koparde V.N."/>
            <person name="Matveyev A.V."/>
            <person name="Serrano M.G."/>
            <person name="Alves J.M."/>
            <person name="Parikh H."/>
            <person name="Huang B."/>
            <person name="Lee V."/>
            <person name="Espinosa-Alvarez O."/>
            <person name="Ortiz P.A."/>
            <person name="Costa-Martins A.G."/>
            <person name="Teixeira M.M."/>
            <person name="Buck G.A."/>
        </authorList>
    </citation>
    <scope>NUCLEOTIDE SEQUENCE [LARGE SCALE GENOMIC DNA]</scope>
    <source>
        <strain evidence="6 7">025E</strain>
    </source>
</reference>
<keyword evidence="2 6" id="KW-0808">Transferase</keyword>
<feature type="domain" description="Glycosyltransferase 61 catalytic" evidence="5">
    <location>
        <begin position="264"/>
        <end position="381"/>
    </location>
</feature>
<sequence length="496" mass="55809">MKRPRHVAAALCLASLCLFALPHTAGEVAPQEGVVVPPYCARGPELQDGAEEADNPDAQPGGIGTVRTHEGCFQQRRDRFVVVKPSPTLPWSRPLPPCQHFLQRNETLRLHYLVSDLCRMGHTTKDAPHLMTFLMDYLAPCSFQCRRASRGETAAKRLRVQLTVLYGNVCASYPAPRLDEPFQRVILRWFHAVFRGGSPFLELMAGWGIDFVLPARAPAKNTLRLTEVFYKTAMSSGGFFCPRDEEVPPATPTPGSAEKESSQHALWIVTRWERFRWFRTRAQASLFRRCLLHYYKISPRPADHSVLLLQRLNERRFDEIIWQQKLQTLLNPYGVSVSRQTFSSMSYAQQASFMHNSSIFIASHGAGMVNIMTMSPGSVVVELFPHGFRYAMYEELAVLLGLHYIAYESPEVWPPRCCRQRGGDTSTRLEPPLQGNPPKTTFGARSCKECDIKILEEDMDSIIFDALGIVSANGRLRSLRTVKLERGSLPFAAVGG</sequence>
<evidence type="ECO:0000256" key="4">
    <source>
        <dbReference type="SAM" id="SignalP"/>
    </source>
</evidence>
<dbReference type="InterPro" id="IPR007657">
    <property type="entry name" value="Glycosyltransferase_61"/>
</dbReference>
<keyword evidence="4" id="KW-0732">Signal</keyword>
<organism evidence="6 7">
    <name type="scientific">Trypanosoma conorhini</name>
    <dbReference type="NCBI Taxonomy" id="83891"/>
    <lineage>
        <taxon>Eukaryota</taxon>
        <taxon>Discoba</taxon>
        <taxon>Euglenozoa</taxon>
        <taxon>Kinetoplastea</taxon>
        <taxon>Metakinetoplastina</taxon>
        <taxon>Trypanosomatida</taxon>
        <taxon>Trypanosomatidae</taxon>
        <taxon>Trypanosoma</taxon>
    </lineage>
</organism>
<gene>
    <name evidence="6" type="ORF">Tco025E_02599</name>
</gene>
<comment type="caution">
    <text evidence="6">The sequence shown here is derived from an EMBL/GenBank/DDBJ whole genome shotgun (WGS) entry which is preliminary data.</text>
</comment>
<dbReference type="GeneID" id="40316210"/>